<evidence type="ECO:0008006" key="3">
    <source>
        <dbReference type="Google" id="ProtNLM"/>
    </source>
</evidence>
<dbReference type="AlphaFoldDB" id="A0A316HGY8"/>
<organism evidence="1 2">
    <name type="scientific">Mucilaginibacter oryzae</name>
    <dbReference type="NCBI Taxonomy" id="468058"/>
    <lineage>
        <taxon>Bacteria</taxon>
        <taxon>Pseudomonadati</taxon>
        <taxon>Bacteroidota</taxon>
        <taxon>Sphingobacteriia</taxon>
        <taxon>Sphingobacteriales</taxon>
        <taxon>Sphingobacteriaceae</taxon>
        <taxon>Mucilaginibacter</taxon>
    </lineage>
</organism>
<accession>A0A316HGY8</accession>
<proteinExistence type="predicted"/>
<evidence type="ECO:0000313" key="2">
    <source>
        <dbReference type="Proteomes" id="UP000245678"/>
    </source>
</evidence>
<dbReference type="Proteomes" id="UP000245678">
    <property type="component" value="Unassembled WGS sequence"/>
</dbReference>
<comment type="caution">
    <text evidence="1">The sequence shown here is derived from an EMBL/GenBank/DDBJ whole genome shotgun (WGS) entry which is preliminary data.</text>
</comment>
<sequence length="305" mass="34824">MQNLINFLYRTPKARLKHFARFGGYINYRKMMASRKMMEKASLNLPPVPSATNGLPVYFLTGQNYLYQTLFCICSLARVSKIKLKFVLVDDGSFDDNLIGRVKKQLPGADLVTAEMISQNLQHVIPAAQFPNLHKKRAVYPHIKKLTDIHTLPGNSWKLVLDSDMLFWHEPLEILEWLSAPNHPLHMVDCGEAYGYSKQLMEELAATTVKPLINVGAIGLNSDTINWRQLEHWVAELEQREGTSYYLEQALSAMLIGDKSTTVLPTDKYIVNPGKETVAARNGILHHYVDLSKEYYYKLAWKKLV</sequence>
<reference evidence="1 2" key="1">
    <citation type="submission" date="2018-05" db="EMBL/GenBank/DDBJ databases">
        <title>Genomic Encyclopedia of Archaeal and Bacterial Type Strains, Phase II (KMG-II): from individual species to whole genera.</title>
        <authorList>
            <person name="Goeker M."/>
        </authorList>
    </citation>
    <scope>NUCLEOTIDE SEQUENCE [LARGE SCALE GENOMIC DNA]</scope>
    <source>
        <strain evidence="1 2">DSM 19975</strain>
    </source>
</reference>
<gene>
    <name evidence="1" type="ORF">LX99_00338</name>
</gene>
<dbReference type="Gene3D" id="3.90.550.10">
    <property type="entry name" value="Spore Coat Polysaccharide Biosynthesis Protein SpsA, Chain A"/>
    <property type="match status" value="1"/>
</dbReference>
<keyword evidence="2" id="KW-1185">Reference proteome</keyword>
<protein>
    <recommendedName>
        <fullName evidence="3">Glycosyl transferase</fullName>
    </recommendedName>
</protein>
<dbReference type="EMBL" id="QGHA01000001">
    <property type="protein sequence ID" value="PWK79878.1"/>
    <property type="molecule type" value="Genomic_DNA"/>
</dbReference>
<dbReference type="SUPFAM" id="SSF53448">
    <property type="entry name" value="Nucleotide-diphospho-sugar transferases"/>
    <property type="match status" value="1"/>
</dbReference>
<name>A0A316HGY8_9SPHI</name>
<dbReference type="InterPro" id="IPR029044">
    <property type="entry name" value="Nucleotide-diphossugar_trans"/>
</dbReference>
<dbReference type="RefSeq" id="WP_109605843.1">
    <property type="nucleotide sequence ID" value="NZ_QGHA01000001.1"/>
</dbReference>
<evidence type="ECO:0000313" key="1">
    <source>
        <dbReference type="EMBL" id="PWK79878.1"/>
    </source>
</evidence>